<dbReference type="InterPro" id="IPR058533">
    <property type="entry name" value="Cation_efflux_TM"/>
</dbReference>
<evidence type="ECO:0000256" key="3">
    <source>
        <dbReference type="ARBA" id="ARBA00022692"/>
    </source>
</evidence>
<evidence type="ECO:0000256" key="1">
    <source>
        <dbReference type="ARBA" id="ARBA00004141"/>
    </source>
</evidence>
<dbReference type="NCBIfam" id="TIGR01297">
    <property type="entry name" value="CDF"/>
    <property type="match status" value="1"/>
</dbReference>
<evidence type="ECO:0000256" key="4">
    <source>
        <dbReference type="ARBA" id="ARBA00022989"/>
    </source>
</evidence>
<keyword evidence="9" id="KW-1185">Reference proteome</keyword>
<evidence type="ECO:0000256" key="5">
    <source>
        <dbReference type="ARBA" id="ARBA00023136"/>
    </source>
</evidence>
<feature type="transmembrane region" description="Helical" evidence="6">
    <location>
        <begin position="121"/>
        <end position="141"/>
    </location>
</feature>
<evidence type="ECO:0000313" key="8">
    <source>
        <dbReference type="EMBL" id="TKK86108.1"/>
    </source>
</evidence>
<organism evidence="8 9">
    <name type="scientific">Herbidospora galbida</name>
    <dbReference type="NCBI Taxonomy" id="2575442"/>
    <lineage>
        <taxon>Bacteria</taxon>
        <taxon>Bacillati</taxon>
        <taxon>Actinomycetota</taxon>
        <taxon>Actinomycetes</taxon>
        <taxon>Streptosporangiales</taxon>
        <taxon>Streptosporangiaceae</taxon>
        <taxon>Herbidospora</taxon>
    </lineage>
</organism>
<evidence type="ECO:0000256" key="6">
    <source>
        <dbReference type="SAM" id="Phobius"/>
    </source>
</evidence>
<feature type="transmembrane region" description="Helical" evidence="6">
    <location>
        <begin position="170"/>
        <end position="190"/>
    </location>
</feature>
<evidence type="ECO:0000313" key="9">
    <source>
        <dbReference type="Proteomes" id="UP000308705"/>
    </source>
</evidence>
<keyword evidence="4 6" id="KW-1133">Transmembrane helix</keyword>
<dbReference type="InterPro" id="IPR002524">
    <property type="entry name" value="Cation_efflux"/>
</dbReference>
<dbReference type="Gene3D" id="1.20.1510.10">
    <property type="entry name" value="Cation efflux protein transmembrane domain"/>
    <property type="match status" value="1"/>
</dbReference>
<feature type="transmembrane region" description="Helical" evidence="6">
    <location>
        <begin position="202"/>
        <end position="219"/>
    </location>
</feature>
<evidence type="ECO:0000259" key="7">
    <source>
        <dbReference type="Pfam" id="PF01545"/>
    </source>
</evidence>
<sequence length="315" mass="33430">MSNMNDRTDGGDSLLTVVVAGGANLAIAVAKLVAGVVGGSASMLSEAAHSAADTVTEVLLFTAIKRGERPADRAHPLGYGNAAFLWALMAACFTLVVGAGFSITHGFHTIFDGEELTDFTLAYIVLAVSFVLESVSMYQGLRQLRQSATRWETRPFALLKRTSDTMMKAVVLEDGAALTGIVIAFAGLGLTQLTGNTAWDGAGSVAIGLLLLFVAVTLIRANAGLLLNRSASVTLERRILAHLEVLPEVERVVELLTVVIGPNRILVAARIDFVDEATGAALESASAEVERRLRGEFPEIREVFLDPTSSAEDRF</sequence>
<keyword evidence="2" id="KW-0813">Transport</keyword>
<feature type="transmembrane region" description="Helical" evidence="6">
    <location>
        <begin position="14"/>
        <end position="34"/>
    </location>
</feature>
<comment type="caution">
    <text evidence="8">The sequence shown here is derived from an EMBL/GenBank/DDBJ whole genome shotgun (WGS) entry which is preliminary data.</text>
</comment>
<name>A0A4U3MAF2_9ACTN</name>
<dbReference type="GO" id="GO:0008324">
    <property type="term" value="F:monoatomic cation transmembrane transporter activity"/>
    <property type="evidence" value="ECO:0007669"/>
    <property type="project" value="InterPro"/>
</dbReference>
<dbReference type="Proteomes" id="UP000308705">
    <property type="component" value="Unassembled WGS sequence"/>
</dbReference>
<reference evidence="8 9" key="1">
    <citation type="submission" date="2019-04" db="EMBL/GenBank/DDBJ databases">
        <title>Herbidospora sp. NEAU-GS14.nov., a novel actinomycete isolated from soil.</title>
        <authorList>
            <person name="Han L."/>
        </authorList>
    </citation>
    <scope>NUCLEOTIDE SEQUENCE [LARGE SCALE GENOMIC DNA]</scope>
    <source>
        <strain evidence="8 9">NEAU-GS14</strain>
    </source>
</reference>
<dbReference type="PANTHER" id="PTHR13414:SF9">
    <property type="entry name" value="PROTON-COUPLED ZINC ANTIPORTER SLC30A9, MITOCHONDRIAL"/>
    <property type="match status" value="1"/>
</dbReference>
<dbReference type="GO" id="GO:0006829">
    <property type="term" value="P:zinc ion transport"/>
    <property type="evidence" value="ECO:0007669"/>
    <property type="project" value="InterPro"/>
</dbReference>
<protein>
    <submittedName>
        <fullName evidence="8">Cation diffusion facilitator family transporter</fullName>
    </submittedName>
</protein>
<comment type="subcellular location">
    <subcellularLocation>
        <location evidence="1">Membrane</location>
        <topology evidence="1">Multi-pass membrane protein</topology>
    </subcellularLocation>
</comment>
<dbReference type="InterPro" id="IPR040177">
    <property type="entry name" value="SLC30A9"/>
</dbReference>
<feature type="domain" description="Cation efflux protein transmembrane" evidence="7">
    <location>
        <begin position="18"/>
        <end position="227"/>
    </location>
</feature>
<gene>
    <name evidence="8" type="ORF">FDA94_23115</name>
</gene>
<keyword evidence="5 6" id="KW-0472">Membrane</keyword>
<dbReference type="OrthoDB" id="9806522at2"/>
<dbReference type="SUPFAM" id="SSF161111">
    <property type="entry name" value="Cation efflux protein transmembrane domain-like"/>
    <property type="match status" value="1"/>
</dbReference>
<dbReference type="Pfam" id="PF01545">
    <property type="entry name" value="Cation_efflux"/>
    <property type="match status" value="1"/>
</dbReference>
<dbReference type="InterPro" id="IPR027469">
    <property type="entry name" value="Cation_efflux_TMD_sf"/>
</dbReference>
<accession>A0A4U3MAF2</accession>
<proteinExistence type="predicted"/>
<evidence type="ECO:0000256" key="2">
    <source>
        <dbReference type="ARBA" id="ARBA00022448"/>
    </source>
</evidence>
<dbReference type="AlphaFoldDB" id="A0A4U3MAF2"/>
<keyword evidence="3 6" id="KW-0812">Transmembrane</keyword>
<feature type="transmembrane region" description="Helical" evidence="6">
    <location>
        <begin position="83"/>
        <end position="101"/>
    </location>
</feature>
<dbReference type="GO" id="GO:0016020">
    <property type="term" value="C:membrane"/>
    <property type="evidence" value="ECO:0007669"/>
    <property type="project" value="UniProtKB-SubCell"/>
</dbReference>
<dbReference type="EMBL" id="SZQA01000023">
    <property type="protein sequence ID" value="TKK86108.1"/>
    <property type="molecule type" value="Genomic_DNA"/>
</dbReference>
<dbReference type="PANTHER" id="PTHR13414">
    <property type="entry name" value="HUEL-CATION TRANSPORTER"/>
    <property type="match status" value="1"/>
</dbReference>